<dbReference type="InterPro" id="IPR036514">
    <property type="entry name" value="SGNH_hydro_sf"/>
</dbReference>
<dbReference type="GO" id="GO:0004622">
    <property type="term" value="F:phosphatidylcholine lysophospholipase activity"/>
    <property type="evidence" value="ECO:0007669"/>
    <property type="project" value="TreeGrafter"/>
</dbReference>
<dbReference type="EMBL" id="BOPZ01000020">
    <property type="protein sequence ID" value="GIM29627.1"/>
    <property type="molecule type" value="Genomic_DNA"/>
</dbReference>
<keyword evidence="3" id="KW-1185">Reference proteome</keyword>
<organism evidence="2 3">
    <name type="scientific">Clostridium polyendosporum</name>
    <dbReference type="NCBI Taxonomy" id="69208"/>
    <lineage>
        <taxon>Bacteria</taxon>
        <taxon>Bacillati</taxon>
        <taxon>Bacillota</taxon>
        <taxon>Clostridia</taxon>
        <taxon>Eubacteriales</taxon>
        <taxon>Clostridiaceae</taxon>
        <taxon>Clostridium</taxon>
    </lineage>
</organism>
<evidence type="ECO:0000313" key="2">
    <source>
        <dbReference type="EMBL" id="GIM29627.1"/>
    </source>
</evidence>
<comment type="caution">
    <text evidence="2">The sequence shown here is derived from an EMBL/GenBank/DDBJ whole genome shotgun (WGS) entry which is preliminary data.</text>
</comment>
<reference evidence="2" key="1">
    <citation type="submission" date="2021-03" db="EMBL/GenBank/DDBJ databases">
        <title>Taxonomic study of Clostridium polyendosporum from meadow-gley soil under rice.</title>
        <authorList>
            <person name="Kobayashi H."/>
            <person name="Tanizawa Y."/>
            <person name="Yagura M."/>
        </authorList>
    </citation>
    <scope>NUCLEOTIDE SEQUENCE</scope>
    <source>
        <strain evidence="2">JCM 30710</strain>
    </source>
</reference>
<dbReference type="InterPro" id="IPR051532">
    <property type="entry name" value="Ester_Hydrolysis_Enzymes"/>
</dbReference>
<evidence type="ECO:0000313" key="3">
    <source>
        <dbReference type="Proteomes" id="UP000679179"/>
    </source>
</evidence>
<dbReference type="SUPFAM" id="SSF52266">
    <property type="entry name" value="SGNH hydrolase"/>
    <property type="match status" value="1"/>
</dbReference>
<dbReference type="Pfam" id="PF13472">
    <property type="entry name" value="Lipase_GDSL_2"/>
    <property type="match status" value="1"/>
</dbReference>
<dbReference type="PANTHER" id="PTHR30383:SF5">
    <property type="entry name" value="SGNH HYDROLASE-TYPE ESTERASE DOMAIN-CONTAINING PROTEIN"/>
    <property type="match status" value="1"/>
</dbReference>
<dbReference type="PANTHER" id="PTHR30383">
    <property type="entry name" value="THIOESTERASE 1/PROTEASE 1/LYSOPHOSPHOLIPASE L1"/>
    <property type="match status" value="1"/>
</dbReference>
<dbReference type="InterPro" id="IPR013830">
    <property type="entry name" value="SGNH_hydro"/>
</dbReference>
<dbReference type="Gene3D" id="3.40.50.1110">
    <property type="entry name" value="SGNH hydrolase"/>
    <property type="match status" value="1"/>
</dbReference>
<dbReference type="AlphaFoldDB" id="A0A919VGW8"/>
<gene>
    <name evidence="2" type="ORF">CPJCM30710_22930</name>
</gene>
<name>A0A919VGW8_9CLOT</name>
<dbReference type="Proteomes" id="UP000679179">
    <property type="component" value="Unassembled WGS sequence"/>
</dbReference>
<proteinExistence type="predicted"/>
<protein>
    <submittedName>
        <fullName evidence="2">Peptidase</fullName>
    </submittedName>
</protein>
<feature type="domain" description="SGNH hydrolase-type esterase" evidence="1">
    <location>
        <begin position="5"/>
        <end position="173"/>
    </location>
</feature>
<accession>A0A919VGW8</accession>
<dbReference type="RefSeq" id="WP_212904321.1">
    <property type="nucleotide sequence ID" value="NZ_BOPZ01000020.1"/>
</dbReference>
<sequence length="185" mass="20652">MKIICIGDSLTFGYGVNLGNSWVDLLRNKTKNEIINKGVNGDTTTGMLSRFSTDVTNHSPDMVSIMAGTNDLLMGRDLNTIVDNILLMIKESTDNNIIPIVIIPPLTLPNLAKKRWYSTVNYDFINSQICSLKDKLTSKCGELHIKLINFSSIVPLEEDYFSDGVHPNEKGHTLMFNKILSCLQD</sequence>
<evidence type="ECO:0000259" key="1">
    <source>
        <dbReference type="Pfam" id="PF13472"/>
    </source>
</evidence>